<name>A0A7W4PRL2_9PROT</name>
<dbReference type="RefSeq" id="WP_182950139.1">
    <property type="nucleotide sequence ID" value="NZ_JABEQK010000008.1"/>
</dbReference>
<protein>
    <submittedName>
        <fullName evidence="2">Uncharacterized protein</fullName>
    </submittedName>
</protein>
<dbReference type="Proteomes" id="UP000540556">
    <property type="component" value="Unassembled WGS sequence"/>
</dbReference>
<gene>
    <name evidence="2" type="ORF">HLH27_11285</name>
</gene>
<evidence type="ECO:0000313" key="3">
    <source>
        <dbReference type="Proteomes" id="UP000540556"/>
    </source>
</evidence>
<keyword evidence="1" id="KW-0472">Membrane</keyword>
<accession>A0A7W4PRL2</accession>
<feature type="transmembrane region" description="Helical" evidence="1">
    <location>
        <begin position="155"/>
        <end position="173"/>
    </location>
</feature>
<keyword evidence="1" id="KW-0812">Transmembrane</keyword>
<feature type="transmembrane region" description="Helical" evidence="1">
    <location>
        <begin position="73"/>
        <end position="92"/>
    </location>
</feature>
<keyword evidence="1" id="KW-1133">Transmembrane helix</keyword>
<proteinExistence type="predicted"/>
<dbReference type="AlphaFoldDB" id="A0A7W4PRL2"/>
<evidence type="ECO:0000256" key="1">
    <source>
        <dbReference type="SAM" id="Phobius"/>
    </source>
</evidence>
<feature type="transmembrane region" description="Helical" evidence="1">
    <location>
        <begin position="32"/>
        <end position="53"/>
    </location>
</feature>
<feature type="transmembrane region" description="Helical" evidence="1">
    <location>
        <begin position="112"/>
        <end position="134"/>
    </location>
</feature>
<organism evidence="2 3">
    <name type="scientific">Gluconacetobacter takamatsuzukensis</name>
    <dbReference type="NCBI Taxonomy" id="1286190"/>
    <lineage>
        <taxon>Bacteria</taxon>
        <taxon>Pseudomonadati</taxon>
        <taxon>Pseudomonadota</taxon>
        <taxon>Alphaproteobacteria</taxon>
        <taxon>Acetobacterales</taxon>
        <taxon>Acetobacteraceae</taxon>
        <taxon>Gluconacetobacter</taxon>
    </lineage>
</organism>
<keyword evidence="3" id="KW-1185">Reference proteome</keyword>
<dbReference type="EMBL" id="JABEQK010000008">
    <property type="protein sequence ID" value="MBB2205599.1"/>
    <property type="molecule type" value="Genomic_DNA"/>
</dbReference>
<reference evidence="2 3" key="1">
    <citation type="submission" date="2020-04" db="EMBL/GenBank/DDBJ databases">
        <title>Description of novel Gluconacetobacter.</title>
        <authorList>
            <person name="Sombolestani A."/>
        </authorList>
    </citation>
    <scope>NUCLEOTIDE SEQUENCE [LARGE SCALE GENOMIC DNA]</scope>
    <source>
        <strain evidence="2 3">LMG 27800</strain>
    </source>
</reference>
<evidence type="ECO:0000313" key="2">
    <source>
        <dbReference type="EMBL" id="MBB2205599.1"/>
    </source>
</evidence>
<sequence length="211" mass="23176">MEAARLPIHRPRKPDLHRSGPLRHGFLFGHDYGHGTAAALIAAAGFVLGNGLISLPLSRIGYKRAVKSRRYGWALFAYWCTVASIGNFLDYVPIRTFTRDGDMGSMQRGLGWSPWMILLVLGIPTALVLIWLLARIMPATLRQLFPNSLPQRTTITILTPCATFGFYGAAGLLEGGPISHHPSAISVLIILPLTILAETVHLHRSHRRGLS</sequence>
<feature type="transmembrane region" description="Helical" evidence="1">
    <location>
        <begin position="185"/>
        <end position="202"/>
    </location>
</feature>
<comment type="caution">
    <text evidence="2">The sequence shown here is derived from an EMBL/GenBank/DDBJ whole genome shotgun (WGS) entry which is preliminary data.</text>
</comment>